<feature type="domain" description="Carrier" evidence="5">
    <location>
        <begin position="2115"/>
        <end position="2189"/>
    </location>
</feature>
<dbReference type="FunFam" id="3.40.50.12780:FF:000012">
    <property type="entry name" value="Non-ribosomal peptide synthetase"/>
    <property type="match status" value="1"/>
</dbReference>
<evidence type="ECO:0000256" key="2">
    <source>
        <dbReference type="ARBA" id="ARBA00006432"/>
    </source>
</evidence>
<dbReference type="KEGG" id="kan:IMCC3317_07920"/>
<dbReference type="EMBL" id="CP019288">
    <property type="protein sequence ID" value="QHI35446.1"/>
    <property type="molecule type" value="Genomic_DNA"/>
</dbReference>
<dbReference type="InterPro" id="IPR044894">
    <property type="entry name" value="TubC_N_sf"/>
</dbReference>
<evidence type="ECO:0000313" key="7">
    <source>
        <dbReference type="Proteomes" id="UP000464657"/>
    </source>
</evidence>
<dbReference type="InterPro" id="IPR001242">
    <property type="entry name" value="Condensation_dom"/>
</dbReference>
<dbReference type="GO" id="GO:0031177">
    <property type="term" value="F:phosphopantetheine binding"/>
    <property type="evidence" value="ECO:0007669"/>
    <property type="project" value="InterPro"/>
</dbReference>
<dbReference type="OrthoDB" id="9778690at2"/>
<protein>
    <submittedName>
        <fullName evidence="6">Tyrocidine synthase 3</fullName>
    </submittedName>
</protein>
<dbReference type="GO" id="GO:0003824">
    <property type="term" value="F:catalytic activity"/>
    <property type="evidence" value="ECO:0007669"/>
    <property type="project" value="InterPro"/>
</dbReference>
<comment type="cofactor">
    <cofactor evidence="1">
        <name>pantetheine 4'-phosphate</name>
        <dbReference type="ChEBI" id="CHEBI:47942"/>
    </cofactor>
</comment>
<dbReference type="Gene3D" id="3.40.50.980">
    <property type="match status" value="4"/>
</dbReference>
<dbReference type="Gene3D" id="2.30.38.10">
    <property type="entry name" value="Luciferase, Domain 3"/>
    <property type="match status" value="2"/>
</dbReference>
<dbReference type="FunFam" id="1.10.1200.10:FF:000005">
    <property type="entry name" value="Nonribosomal peptide synthetase 1"/>
    <property type="match status" value="1"/>
</dbReference>
<evidence type="ECO:0000313" key="6">
    <source>
        <dbReference type="EMBL" id="QHI35446.1"/>
    </source>
</evidence>
<dbReference type="RefSeq" id="WP_160128188.1">
    <property type="nucleotide sequence ID" value="NZ_CP019288.1"/>
</dbReference>
<dbReference type="Pfam" id="PF18563">
    <property type="entry name" value="TubC_N"/>
    <property type="match status" value="1"/>
</dbReference>
<dbReference type="InterPro" id="IPR036736">
    <property type="entry name" value="ACP-like_sf"/>
</dbReference>
<dbReference type="Pfam" id="PF00501">
    <property type="entry name" value="AMP-binding"/>
    <property type="match status" value="2"/>
</dbReference>
<dbReference type="InterPro" id="IPR020806">
    <property type="entry name" value="PKS_PP-bd"/>
</dbReference>
<name>A0A7L4ZGR7_9FLAO</name>
<reference evidence="6 7" key="1">
    <citation type="journal article" date="2013" name="Int. J. Syst. Evol. Microbiol.">
        <title>Kordia antarctica sp. nov., isolated from Antarctic seawater.</title>
        <authorList>
            <person name="Baek K."/>
            <person name="Choi A."/>
            <person name="Kang I."/>
            <person name="Lee K."/>
            <person name="Cho J.C."/>
        </authorList>
    </citation>
    <scope>NUCLEOTIDE SEQUENCE [LARGE SCALE GENOMIC DNA]</scope>
    <source>
        <strain evidence="6 7">IMCC3317</strain>
    </source>
</reference>
<dbReference type="SUPFAM" id="SSF56801">
    <property type="entry name" value="Acetyl-CoA synthetase-like"/>
    <property type="match status" value="2"/>
</dbReference>
<dbReference type="Gene3D" id="3.30.300.30">
    <property type="match status" value="2"/>
</dbReference>
<accession>A0A7L4ZGR7</accession>
<dbReference type="InterPro" id="IPR010071">
    <property type="entry name" value="AA_adenyl_dom"/>
</dbReference>
<dbReference type="GO" id="GO:0044550">
    <property type="term" value="P:secondary metabolite biosynthetic process"/>
    <property type="evidence" value="ECO:0007669"/>
    <property type="project" value="UniProtKB-ARBA"/>
</dbReference>
<dbReference type="InterPro" id="IPR020845">
    <property type="entry name" value="AMP-binding_CS"/>
</dbReference>
<dbReference type="SUPFAM" id="SSF52777">
    <property type="entry name" value="CoA-dependent acyltransferases"/>
    <property type="match status" value="4"/>
</dbReference>
<keyword evidence="4" id="KW-0597">Phosphoprotein</keyword>
<dbReference type="CDD" id="cd05930">
    <property type="entry name" value="A_NRPS"/>
    <property type="match status" value="1"/>
</dbReference>
<dbReference type="PROSITE" id="PS50075">
    <property type="entry name" value="CARRIER"/>
    <property type="match status" value="2"/>
</dbReference>
<evidence type="ECO:0000259" key="5">
    <source>
        <dbReference type="PROSITE" id="PS50075"/>
    </source>
</evidence>
<dbReference type="NCBIfam" id="NF003417">
    <property type="entry name" value="PRK04813.1"/>
    <property type="match status" value="2"/>
</dbReference>
<dbReference type="InterPro" id="IPR000873">
    <property type="entry name" value="AMP-dep_synth/lig_dom"/>
</dbReference>
<feature type="domain" description="Carrier" evidence="5">
    <location>
        <begin position="1033"/>
        <end position="1108"/>
    </location>
</feature>
<proteinExistence type="inferred from homology"/>
<dbReference type="InterPro" id="IPR045851">
    <property type="entry name" value="AMP-bd_C_sf"/>
</dbReference>
<evidence type="ECO:0000256" key="3">
    <source>
        <dbReference type="ARBA" id="ARBA00022450"/>
    </source>
</evidence>
<dbReference type="InterPro" id="IPR041464">
    <property type="entry name" value="TubC_N"/>
</dbReference>
<dbReference type="Gene3D" id="3.30.559.30">
    <property type="entry name" value="Nonribosomal peptide synthetase, condensation domain"/>
    <property type="match status" value="2"/>
</dbReference>
<dbReference type="Gene3D" id="1.10.1200.10">
    <property type="entry name" value="ACP-like"/>
    <property type="match status" value="2"/>
</dbReference>
<dbReference type="PANTHER" id="PTHR45527">
    <property type="entry name" value="NONRIBOSOMAL PEPTIDE SYNTHETASE"/>
    <property type="match status" value="1"/>
</dbReference>
<dbReference type="SMART" id="SM00823">
    <property type="entry name" value="PKS_PP"/>
    <property type="match status" value="2"/>
</dbReference>
<dbReference type="FunFam" id="3.40.50.980:FF:000001">
    <property type="entry name" value="Non-ribosomal peptide synthetase"/>
    <property type="match status" value="2"/>
</dbReference>
<dbReference type="SUPFAM" id="SSF47336">
    <property type="entry name" value="ACP-like"/>
    <property type="match status" value="2"/>
</dbReference>
<dbReference type="InterPro" id="IPR025110">
    <property type="entry name" value="AMP-bd_C"/>
</dbReference>
<dbReference type="FunFam" id="3.30.300.30:FF:000010">
    <property type="entry name" value="Enterobactin synthetase component F"/>
    <property type="match status" value="1"/>
</dbReference>
<dbReference type="Gene3D" id="3.30.559.10">
    <property type="entry name" value="Chloramphenicol acetyltransferase-like domain"/>
    <property type="match status" value="2"/>
</dbReference>
<dbReference type="Proteomes" id="UP000464657">
    <property type="component" value="Chromosome"/>
</dbReference>
<keyword evidence="3" id="KW-0596">Phosphopantetheine</keyword>
<dbReference type="NCBIfam" id="TIGR01733">
    <property type="entry name" value="AA-adenyl-dom"/>
    <property type="match status" value="2"/>
</dbReference>
<evidence type="ECO:0000256" key="1">
    <source>
        <dbReference type="ARBA" id="ARBA00001957"/>
    </source>
</evidence>
<comment type="similarity">
    <text evidence="2">Belongs to the ATP-dependent AMP-binding enzyme family.</text>
</comment>
<gene>
    <name evidence="6" type="primary">tycC_9</name>
    <name evidence="6" type="ORF">IMCC3317_07920</name>
</gene>
<dbReference type="Pfam" id="PF13193">
    <property type="entry name" value="AMP-binding_C"/>
    <property type="match status" value="2"/>
</dbReference>
<keyword evidence="7" id="KW-1185">Reference proteome</keyword>
<dbReference type="Pfam" id="PF00668">
    <property type="entry name" value="Condensation"/>
    <property type="match status" value="2"/>
</dbReference>
<dbReference type="CDD" id="cd19531">
    <property type="entry name" value="LCL_NRPS-like"/>
    <property type="match status" value="1"/>
</dbReference>
<dbReference type="Pfam" id="PF00550">
    <property type="entry name" value="PP-binding"/>
    <property type="match status" value="2"/>
</dbReference>
<dbReference type="GO" id="GO:0005737">
    <property type="term" value="C:cytoplasm"/>
    <property type="evidence" value="ECO:0007669"/>
    <property type="project" value="TreeGrafter"/>
</dbReference>
<dbReference type="GO" id="GO:0043041">
    <property type="term" value="P:amino acid activation for nonribosomal peptide biosynthetic process"/>
    <property type="evidence" value="ECO:0007669"/>
    <property type="project" value="TreeGrafter"/>
</dbReference>
<dbReference type="PROSITE" id="PS00455">
    <property type="entry name" value="AMP_BINDING"/>
    <property type="match status" value="1"/>
</dbReference>
<evidence type="ECO:0000256" key="4">
    <source>
        <dbReference type="ARBA" id="ARBA00022553"/>
    </source>
</evidence>
<dbReference type="PANTHER" id="PTHR45527:SF1">
    <property type="entry name" value="FATTY ACID SYNTHASE"/>
    <property type="match status" value="1"/>
</dbReference>
<dbReference type="InterPro" id="IPR009081">
    <property type="entry name" value="PP-bd_ACP"/>
</dbReference>
<dbReference type="Gene3D" id="1.10.10.1830">
    <property type="entry name" value="Non-ribosomal peptide synthase, adenylation domain"/>
    <property type="match status" value="1"/>
</dbReference>
<sequence>MPQSVKEILSVLRENEIKLTLDQDNLRVTSHKEKLPEAILSLLKSSKTALINYLKSIELANAMEQNKIPKATNSENYLLSSPQNAVWLASQLETSSIAYNIPQTFAIIGDVDITNFEKAIHNVIERHEILRTAFKENEEGEIRQWILSVEELDLKITTHNYINVENQEAAIRNYITTDLQQPFNLEEAPAFRCSLLQLEKEHYLFYCNMHHIISDEWSIKVLADEVIAYYQAFKEGIEIKLDNLSIQYKDYATWQQNQLDTAQNQISKDYWTERLSGTLPVINFPSKTTRPLIKTFDAEKIVTNLGASLTSNLRTYSIENGGSVFMSLLSGLNVILQRYTLQKDIIIGAPVTGRNHSDLENQIGFYVNLLPLRNHIKEEASFNQVFSKIKQTTLEAFTHQQYPFESIVKNTQSKRRDSSRSPLFDVLMDYHNNENPIALLTPEESGTIKILGKGLVKFDIEFHITDLVDDLEIQMNYNTDLYESELMHQFLGDYKKMVSKLIQSPNDEIRTVALVEDEALSTHTTESEASLQNLVEMFQKQAKEKPKAVALVAQNKEITYSELDELSNKLASSLRQNYAIEENDLVGIYLDRSDEMVIAMLGILKTGAAYIPIDTNYPIARVQDILDDAAPKLLITETNYMFELPEYDGNVFAIDVEFDPEEFENTHVASTSKNNVAYVLYTSGSTGKPKGVMISNTALANYLTWGKSYYIKDQKYTGDFGLFTSISFDLTVTSLFLPLVSGHTLHILASENNIGVTLQNYFSKNIPCIKLTPAHINLLEGIEIQNTNIQLVIVGGDRLHKYQVEIAQKIFPSARIINEYGPTEATVGCSVYEIRGNEETIFIGKPILNTDIHIVNSAGMIQPKGVMGELCISGLGIAEGYINNEKLTAEKFKESIFGQKKRIYKTGDLGRWSFDEELEYIGRNDEQVKISGYRIELGEINELISTHPSIETSTVLCRENSLGEKILVAYIKTTQEVKTEALKSYVGKKLPAYTIPNIYLELDEFPLTSNGKIDKEKLVQIDFEEANKTSYVAPENAAEEQLISLWEKHLQKEDIGITDNFFSLGGDSIRAIQLVIEIKKIFGSDLSVADIFEKQTIQELVPVIEDKRGGNTVQEYLKTGHQEIQKFEKGIEKENKRIKIISDEYEEIYPLTPIEVGMIFSSLIRNEEPVYYDQYSYTLIIENEAEFEKNITKLANRHASLRTKYYTKSFSQPTKVVYTTPKVPLIIEDLRMVPDEEKRSKILDYSEADLNLRLDFNDDLLWRVKAFRISDNLYSIFFSFHHALLDGWSTSIFKTELSNITHTDLKPLKSTYKDYCAITIGRKKLEGVEGFWKEMLDGYTRNKLPFNTNRKRLNDETGMSIISRWLPAQLMTEITKLSEELKVSVKTICLAAHAYLLKVVCSETEIVTGVVTHERPEIEDGLNIMGCFLNTVPIRLNIAECSNVTSLITMVNEHLIKMKSKEIHLAEIAQIIGEKSTLNNPIFDTLMNYTDFHQFENWNEESEVNQTHNELFDHTIQNHEMTNTLFDLEVDKTLNNLTVAIKYANTYFNKEDMIKAAELYEMILQSFVDNPTMQCEDILLLTAEDTSLIDAFNQTKEAYESNSKIHELFERKAAILPEAIALKHNINELDYKSLNEQANQVAHYLREKGLNTGDHVGIIASRNFSMIIGLLGILKAGGVYIPIDPIYPAERKSYLIENSHVSWLLIDDIQNDFDAENITKIFLNEDTISDCATNNLGIEIDSNQLAYTIYTSGSTGRPKGVMIPHHAAVNLVEWVNETYNINEDDNLLFVTSMCFDLSVYDIFGMLAAGGSIVIVSQEEITNFSVLKEIIKKEKITFWDSVPTTMNYLVAELEYENTDFLQEELKLVFMSGDWIPTQLPDKIRKFFPNANVISLGGATEGTVWSNYYPIKEVDPTWSSIPYGKPIKNNFFYILDDHLNKVPVGTSGELFIGGVGVARGYANDSVKTNASFVPDPFDKELGGMMYKTGDIGRMMPDGNMEFLGRKDYQVKIRGFRVELGEIESVVRKNEHVKEAIVSLLKNDADVQQLVVYVVQETPITFEEIRLYIRDYLPEYMIPEYCVFLEALPLNSNGKIDRKQLPKPDISEASSNQEGYVHPQTELEIKLSDILKSILNSEVSTDANFFELGIDSLTVGALVNRIVNKIEVNIGIRDVFNNPTIAELASEIEKINWASQEDTKESNNTEKISI</sequence>
<organism evidence="6 7">
    <name type="scientific">Kordia antarctica</name>
    <dbReference type="NCBI Taxonomy" id="1218801"/>
    <lineage>
        <taxon>Bacteria</taxon>
        <taxon>Pseudomonadati</taxon>
        <taxon>Bacteroidota</taxon>
        <taxon>Flavobacteriia</taxon>
        <taxon>Flavobacteriales</taxon>
        <taxon>Flavobacteriaceae</taxon>
        <taxon>Kordia</taxon>
    </lineage>
</organism>
<dbReference type="InterPro" id="IPR023213">
    <property type="entry name" value="CAT-like_dom_sf"/>
</dbReference>